<proteinExistence type="predicted"/>
<evidence type="ECO:0000313" key="3">
    <source>
        <dbReference type="Proteomes" id="UP000218164"/>
    </source>
</evidence>
<dbReference type="AlphaFoldDB" id="A0A2A2HWC0"/>
<keyword evidence="3" id="KW-1185">Reference proteome</keyword>
<dbReference type="InterPro" id="IPR013783">
    <property type="entry name" value="Ig-like_fold"/>
</dbReference>
<name>A0A2A2HWC0_9EURY</name>
<dbReference type="RefSeq" id="WP_095643628.1">
    <property type="nucleotide sequence ID" value="NZ_LMVP01000076.1"/>
</dbReference>
<sequence length="252" mass="26577">MRLKVVLLVIALVISVQAAAGSSSLGVGVSPGNMSFKLAPATSEEQSLYVINTGNETATYGIFVDENTYDDWFKFSSSSFDLKAGEYKEVKVKLNVPATAETDVECKLKIPCTVSGEVVGTGVIIPVHINISTSGVSYSEGGSSDTSCSGGERGFPKSSNNSGVKEISQQLVAKASSSLGDSKQDIIISAGQKLKASTENWGEIANMSLDSEITGLGKVTRRFEDPNSIFGSIIQYVDKVIKICVSKVLGLI</sequence>
<organism evidence="2 3">
    <name type="scientific">Methanosarcina spelaei</name>
    <dbReference type="NCBI Taxonomy" id="1036679"/>
    <lineage>
        <taxon>Archaea</taxon>
        <taxon>Methanobacteriati</taxon>
        <taxon>Methanobacteriota</taxon>
        <taxon>Stenosarchaea group</taxon>
        <taxon>Methanomicrobia</taxon>
        <taxon>Methanosarcinales</taxon>
        <taxon>Methanosarcinaceae</taxon>
        <taxon>Methanosarcina</taxon>
    </lineage>
</organism>
<dbReference type="OrthoDB" id="103676at2157"/>
<gene>
    <name evidence="2" type="ORF">ASJ81_17385</name>
</gene>
<reference evidence="2 3" key="1">
    <citation type="journal article" date="2017" name="BMC Genomics">
        <title>Genomic analysis of methanogenic archaea reveals a shift towards energy conservation.</title>
        <authorList>
            <person name="Gilmore S.P."/>
            <person name="Henske J.K."/>
            <person name="Sexton J.A."/>
            <person name="Solomon K.V."/>
            <person name="Seppala S."/>
            <person name="Yoo J.I."/>
            <person name="Huyett L.M."/>
            <person name="Pressman A."/>
            <person name="Cogan J.Z."/>
            <person name="Kivenson V."/>
            <person name="Peng X."/>
            <person name="Tan Y."/>
            <person name="Valentine D.L."/>
            <person name="O'Malley M.A."/>
        </authorList>
    </citation>
    <scope>NUCLEOTIDE SEQUENCE [LARGE SCALE GENOMIC DNA]</scope>
    <source>
        <strain evidence="2 3">MC-15</strain>
    </source>
</reference>
<accession>A0A2A2HWC0</accession>
<dbReference type="EMBL" id="LMVP01000076">
    <property type="protein sequence ID" value="PAV13574.1"/>
    <property type="molecule type" value="Genomic_DNA"/>
</dbReference>
<evidence type="ECO:0000256" key="1">
    <source>
        <dbReference type="SAM" id="MobiDB-lite"/>
    </source>
</evidence>
<comment type="caution">
    <text evidence="2">The sequence shown here is derived from an EMBL/GenBank/DDBJ whole genome shotgun (WGS) entry which is preliminary data.</text>
</comment>
<dbReference type="Gene3D" id="2.60.40.10">
    <property type="entry name" value="Immunoglobulins"/>
    <property type="match status" value="1"/>
</dbReference>
<protein>
    <submittedName>
        <fullName evidence="2">Uncharacterized protein</fullName>
    </submittedName>
</protein>
<feature type="region of interest" description="Disordered" evidence="1">
    <location>
        <begin position="142"/>
        <end position="162"/>
    </location>
</feature>
<dbReference type="Proteomes" id="UP000218164">
    <property type="component" value="Unassembled WGS sequence"/>
</dbReference>
<evidence type="ECO:0000313" key="2">
    <source>
        <dbReference type="EMBL" id="PAV13574.1"/>
    </source>
</evidence>